<dbReference type="InterPro" id="IPR002372">
    <property type="entry name" value="PQQ_rpt_dom"/>
</dbReference>
<keyword evidence="3" id="KW-0723">Serine/threonine-protein kinase</keyword>
<dbReference type="GO" id="GO:0004674">
    <property type="term" value="F:protein serine/threonine kinase activity"/>
    <property type="evidence" value="ECO:0007669"/>
    <property type="project" value="UniProtKB-KW"/>
</dbReference>
<organism evidence="3 4">
    <name type="scientific">Rhodopirellula baltica WH47</name>
    <dbReference type="NCBI Taxonomy" id="991778"/>
    <lineage>
        <taxon>Bacteria</taxon>
        <taxon>Pseudomonadati</taxon>
        <taxon>Planctomycetota</taxon>
        <taxon>Planctomycetia</taxon>
        <taxon>Pirellulales</taxon>
        <taxon>Pirellulaceae</taxon>
        <taxon>Rhodopirellula</taxon>
    </lineage>
</organism>
<feature type="signal peptide" evidence="1">
    <location>
        <begin position="1"/>
        <end position="22"/>
    </location>
</feature>
<dbReference type="SUPFAM" id="SSF50998">
    <property type="entry name" value="Quinoprotein alcohol dehydrogenase-like"/>
    <property type="match status" value="1"/>
</dbReference>
<evidence type="ECO:0000313" key="4">
    <source>
        <dbReference type="Proteomes" id="UP000006222"/>
    </source>
</evidence>
<dbReference type="Gene3D" id="2.130.10.10">
    <property type="entry name" value="YVTN repeat-like/Quinoprotein amine dehydrogenase"/>
    <property type="match status" value="1"/>
</dbReference>
<feature type="domain" description="Pyrrolo-quinoline quinone repeat" evidence="2">
    <location>
        <begin position="316"/>
        <end position="430"/>
    </location>
</feature>
<feature type="domain" description="Pyrrolo-quinoline quinone repeat" evidence="2">
    <location>
        <begin position="97"/>
        <end position="298"/>
    </location>
</feature>
<dbReference type="InterPro" id="IPR011047">
    <property type="entry name" value="Quinoprotein_ADH-like_sf"/>
</dbReference>
<evidence type="ECO:0000313" key="3">
    <source>
        <dbReference type="EMBL" id="EGF28303.1"/>
    </source>
</evidence>
<dbReference type="PANTHER" id="PTHR34512:SF30">
    <property type="entry name" value="OUTER MEMBRANE PROTEIN ASSEMBLY FACTOR BAMB"/>
    <property type="match status" value="1"/>
</dbReference>
<accession>F2APN6</accession>
<evidence type="ECO:0000256" key="1">
    <source>
        <dbReference type="SAM" id="SignalP"/>
    </source>
</evidence>
<dbReference type="AlphaFoldDB" id="F2APN6"/>
<dbReference type="PANTHER" id="PTHR34512">
    <property type="entry name" value="CELL SURFACE PROTEIN"/>
    <property type="match status" value="1"/>
</dbReference>
<dbReference type="PATRIC" id="fig|991778.3.peg.1750"/>
<keyword evidence="3" id="KW-0418">Kinase</keyword>
<dbReference type="Proteomes" id="UP000006222">
    <property type="component" value="Unassembled WGS sequence"/>
</dbReference>
<comment type="caution">
    <text evidence="3">The sequence shown here is derived from an EMBL/GenBank/DDBJ whole genome shotgun (WGS) entry which is preliminary data.</text>
</comment>
<reference evidence="3 4" key="1">
    <citation type="journal article" date="2013" name="Mar. Genomics">
        <title>Expression of sulfatases in Rhodopirellula baltica and the diversity of sulfatases in the genus Rhodopirellula.</title>
        <authorList>
            <person name="Wegner C.E."/>
            <person name="Richter-Heitmann T."/>
            <person name="Klindworth A."/>
            <person name="Klockow C."/>
            <person name="Richter M."/>
            <person name="Achstetter T."/>
            <person name="Glockner F.O."/>
            <person name="Harder J."/>
        </authorList>
    </citation>
    <scope>NUCLEOTIDE SEQUENCE [LARGE SCALE GENOMIC DNA]</scope>
    <source>
        <strain evidence="3 4">WH47</strain>
    </source>
</reference>
<gene>
    <name evidence="3" type="ORF">RBWH47_04278</name>
</gene>
<keyword evidence="3" id="KW-0808">Transferase</keyword>
<name>F2APN6_RHOBT</name>
<protein>
    <submittedName>
        <fullName evidence="3">Serine/threonine protein kinase related protein</fullName>
    </submittedName>
</protein>
<evidence type="ECO:0000259" key="2">
    <source>
        <dbReference type="Pfam" id="PF13360"/>
    </source>
</evidence>
<feature type="chain" id="PRO_5003273674" evidence="1">
    <location>
        <begin position="23"/>
        <end position="744"/>
    </location>
</feature>
<dbReference type="Pfam" id="PF13360">
    <property type="entry name" value="PQQ_2"/>
    <property type="match status" value="2"/>
</dbReference>
<keyword evidence="1" id="KW-0732">Signal</keyword>
<proteinExistence type="predicted"/>
<dbReference type="RefSeq" id="WP_007325597.1">
    <property type="nucleotide sequence ID" value="NZ_AFAR01000094.1"/>
</dbReference>
<dbReference type="EMBL" id="AFAR01000094">
    <property type="protein sequence ID" value="EGF28303.1"/>
    <property type="molecule type" value="Genomic_DNA"/>
</dbReference>
<sequence>MTVLLCLMGFVGVTLGSNTARAQENGQTADWTYWRGPNFNGTAEAENLVEDWDSEGGEGSNLIWKREDIGTRSTPVSMNGRLYTMMRSNPGTDTEGEKVVCLDAETGETLWENAFNVYLSDVPDTRVGWSSVVADPESGNVYALGVCDLFLCINGETGQTVWSKPLHEQFGMLSTYGGRTNFPVIHEDLVIISGIIINWGEAAKPNHRLIAMDKLTGEVVWFSGTKDLPNDTTYSAPTLTTIEGQRQLILGTGDGAVWGIQPRTGKPLWHHDLSRRGLFATPLVDGNRVYASHSEENMSGSSMGAVASVEVGGTGDETYGKEVWKMEGLVVGRSAPVVVDNRLYVVDDRCKLWIIDTETGDLIAERIAIGDRKQWPSLLVADEKLYVLTENGRWAILEMTEDGVEFLSKGRIRNEAFHSSPILANGKLYFQGASALYCVGSPESKQKPLVLAEQLLGETPIEENPEPAQLLVTPAEGLLYPGQTMELSVRLFNRLGQRLADPADSDITFSVEGPGSVDGNVFTADSDVAHTAATIIAKVGSVTGRTRVRIVPELPWAFDFDDLNDPPLSWVGARYRHVIRPVDGSPALVKISTIPKGARSRAWMGSSELKNYTIAADVRGSRANDQLPDIGLTAHGYVLDLMGNSQQLQIRSWSPQLRMAQTVDFPWKEDQWYRMKFRAQIEGSGDNAIAVLKGKVWPRGEEEPADWTVTAEDKIPVLSASPGLYGNAKVAELYIDNLEVTPNE</sequence>
<dbReference type="InterPro" id="IPR015943">
    <property type="entry name" value="WD40/YVTN_repeat-like_dom_sf"/>
</dbReference>